<dbReference type="InterPro" id="IPR009582">
    <property type="entry name" value="Spc2/SPCS2"/>
</dbReference>
<proteinExistence type="inferred from homology"/>
<keyword evidence="5 9" id="KW-0256">Endoplasmic reticulum</keyword>
<evidence type="ECO:0000256" key="2">
    <source>
        <dbReference type="ARBA" id="ARBA00007324"/>
    </source>
</evidence>
<dbReference type="GO" id="GO:0005787">
    <property type="term" value="C:signal peptidase complex"/>
    <property type="evidence" value="ECO:0007669"/>
    <property type="project" value="UniProtKB-UniRule"/>
</dbReference>
<comment type="function">
    <text evidence="8 9">Component of the signal peptidase complex (SPC) which catalyzes the cleavage of N-terminal signal sequences from nascent proteins as they are translocated into the lumen of the endoplasmic reticulum. Enhances the enzymatic activity of SPC and facilitates the interactions between different components of the translocation site.</text>
</comment>
<dbReference type="AlphaFoldDB" id="A0A7S3CG81"/>
<feature type="transmembrane region" description="Helical" evidence="9">
    <location>
        <begin position="102"/>
        <end position="124"/>
    </location>
</feature>
<gene>
    <name evidence="11" type="ORF">CROS1456_LOCUS8708</name>
</gene>
<evidence type="ECO:0000256" key="1">
    <source>
        <dbReference type="ARBA" id="ARBA00004477"/>
    </source>
</evidence>
<dbReference type="GO" id="GO:0008233">
    <property type="term" value="F:peptidase activity"/>
    <property type="evidence" value="ECO:0007669"/>
    <property type="project" value="UniProtKB-UniRule"/>
</dbReference>
<evidence type="ECO:0000256" key="3">
    <source>
        <dbReference type="ARBA" id="ARBA00017057"/>
    </source>
</evidence>
<evidence type="ECO:0000256" key="7">
    <source>
        <dbReference type="ARBA" id="ARBA00023136"/>
    </source>
</evidence>
<evidence type="ECO:0000256" key="5">
    <source>
        <dbReference type="ARBA" id="ARBA00022824"/>
    </source>
</evidence>
<evidence type="ECO:0000313" key="11">
    <source>
        <dbReference type="EMBL" id="CAE0195611.1"/>
    </source>
</evidence>
<name>A0A7S3CG81_9CHLO</name>
<reference evidence="11" key="1">
    <citation type="submission" date="2021-01" db="EMBL/GenBank/DDBJ databases">
        <authorList>
            <person name="Corre E."/>
            <person name="Pelletier E."/>
            <person name="Niang G."/>
            <person name="Scheremetjew M."/>
            <person name="Finn R."/>
            <person name="Kale V."/>
            <person name="Holt S."/>
            <person name="Cochrane G."/>
            <person name="Meng A."/>
            <person name="Brown T."/>
            <person name="Cohen L."/>
        </authorList>
    </citation>
    <scope>NUCLEOTIDE SEQUENCE</scope>
    <source>
        <strain evidence="11">RCC1871</strain>
    </source>
</reference>
<evidence type="ECO:0000256" key="6">
    <source>
        <dbReference type="ARBA" id="ARBA00022989"/>
    </source>
</evidence>
<keyword evidence="7 9" id="KW-0472">Membrane</keyword>
<feature type="region of interest" description="Disordered" evidence="10">
    <location>
        <begin position="1"/>
        <end position="22"/>
    </location>
</feature>
<comment type="caution">
    <text evidence="9">Lacks conserved residue(s) required for the propagation of feature annotation.</text>
</comment>
<sequence>MKGSGDEAPCESSTAEDQARAGVKKLENKGDQGAVKHLLDELVADVVTSECEYPEDFTASNVRILLSFAACVAAPASHFLPPYLEREGITLLSTDEKTSKSLIVLACVLFYAVSFLALLAFQYLHEIEAILFTKQKKGVSSSSGLRVSTRMERFDDVYKITIVERKSARGTTNSDPMTLERSITKWIDEDGVVAEKLVSKDVKRFVKAFEKSVHKAKKR</sequence>
<evidence type="ECO:0000256" key="8">
    <source>
        <dbReference type="ARBA" id="ARBA00045608"/>
    </source>
</evidence>
<dbReference type="PANTHER" id="PTHR13085:SF0">
    <property type="entry name" value="SIGNAL PEPTIDASE COMPLEX SUBUNIT 2"/>
    <property type="match status" value="1"/>
</dbReference>
<organism evidence="11">
    <name type="scientific">Chloropicon roscoffensis</name>
    <dbReference type="NCBI Taxonomy" id="1461544"/>
    <lineage>
        <taxon>Eukaryota</taxon>
        <taxon>Viridiplantae</taxon>
        <taxon>Chlorophyta</taxon>
        <taxon>Chloropicophyceae</taxon>
        <taxon>Chloropicales</taxon>
        <taxon>Chloropicaceae</taxon>
        <taxon>Chloropicon</taxon>
    </lineage>
</organism>
<comment type="similarity">
    <text evidence="2 9">Belongs to the SPCS2 family.</text>
</comment>
<protein>
    <recommendedName>
        <fullName evidence="3 9">Signal peptidase complex subunit 2</fullName>
    </recommendedName>
</protein>
<keyword evidence="6 9" id="KW-1133">Transmembrane helix</keyword>
<dbReference type="PANTHER" id="PTHR13085">
    <property type="entry name" value="MICROSOMAL SIGNAL PEPTIDASE 25 KDA SUBUNIT"/>
    <property type="match status" value="1"/>
</dbReference>
<accession>A0A7S3CG81</accession>
<dbReference type="EMBL" id="HBHZ01011285">
    <property type="protein sequence ID" value="CAE0195611.1"/>
    <property type="molecule type" value="Transcribed_RNA"/>
</dbReference>
<dbReference type="GO" id="GO:0045047">
    <property type="term" value="P:protein targeting to ER"/>
    <property type="evidence" value="ECO:0007669"/>
    <property type="project" value="TreeGrafter"/>
</dbReference>
<evidence type="ECO:0000256" key="9">
    <source>
        <dbReference type="RuleBase" id="RU368033"/>
    </source>
</evidence>
<dbReference type="Pfam" id="PF06703">
    <property type="entry name" value="SPC25"/>
    <property type="match status" value="1"/>
</dbReference>
<keyword evidence="4 9" id="KW-0812">Transmembrane</keyword>
<evidence type="ECO:0000256" key="10">
    <source>
        <dbReference type="SAM" id="MobiDB-lite"/>
    </source>
</evidence>
<comment type="subcellular location">
    <subcellularLocation>
        <location evidence="1 9">Endoplasmic reticulum membrane</location>
        <topology evidence="1 9">Multi-pass membrane protein</topology>
    </subcellularLocation>
</comment>
<dbReference type="GO" id="GO:0006465">
    <property type="term" value="P:signal peptide processing"/>
    <property type="evidence" value="ECO:0007669"/>
    <property type="project" value="UniProtKB-UniRule"/>
</dbReference>
<evidence type="ECO:0000256" key="4">
    <source>
        <dbReference type="ARBA" id="ARBA00022692"/>
    </source>
</evidence>